<accession>A0AAD1KQ99</accession>
<feature type="compositionally biased region" description="Basic residues" evidence="1">
    <location>
        <begin position="53"/>
        <end position="62"/>
    </location>
</feature>
<reference evidence="3" key="1">
    <citation type="submission" date="2021-06" db="EMBL/GenBank/DDBJ databases">
        <title>Genome sequence of Cutibacterium modestum strain KB17-24694.</title>
        <authorList>
            <person name="Dekio I."/>
            <person name="Asahina A."/>
            <person name="Nishida M."/>
        </authorList>
    </citation>
    <scope>NUCLEOTIDE SEQUENCE</scope>
    <source>
        <strain evidence="3">KB17-24694</strain>
    </source>
</reference>
<gene>
    <name evidence="3" type="ORF">KB1_10850</name>
</gene>
<proteinExistence type="predicted"/>
<feature type="signal peptide" evidence="2">
    <location>
        <begin position="1"/>
        <end position="25"/>
    </location>
</feature>
<dbReference type="GeneID" id="92880836"/>
<feature type="compositionally biased region" description="Low complexity" evidence="1">
    <location>
        <begin position="37"/>
        <end position="52"/>
    </location>
</feature>
<evidence type="ECO:0000313" key="4">
    <source>
        <dbReference type="Proteomes" id="UP000825072"/>
    </source>
</evidence>
<dbReference type="RefSeq" id="WP_002526798.1">
    <property type="nucleotide sequence ID" value="NZ_AP024747.1"/>
</dbReference>
<dbReference type="PROSITE" id="PS51257">
    <property type="entry name" value="PROKAR_LIPOPROTEIN"/>
    <property type="match status" value="1"/>
</dbReference>
<organism evidence="3 4">
    <name type="scientific">Cutibacterium modestum</name>
    <dbReference type="NCBI Taxonomy" id="2559073"/>
    <lineage>
        <taxon>Bacteria</taxon>
        <taxon>Bacillati</taxon>
        <taxon>Actinomycetota</taxon>
        <taxon>Actinomycetes</taxon>
        <taxon>Propionibacteriales</taxon>
        <taxon>Propionibacteriaceae</taxon>
        <taxon>Cutibacterium</taxon>
    </lineage>
</organism>
<feature type="region of interest" description="Disordered" evidence="1">
    <location>
        <begin position="27"/>
        <end position="65"/>
    </location>
</feature>
<feature type="compositionally biased region" description="Polar residues" evidence="1">
    <location>
        <begin position="27"/>
        <end position="36"/>
    </location>
</feature>
<evidence type="ECO:0000313" key="3">
    <source>
        <dbReference type="EMBL" id="BCY25095.1"/>
    </source>
</evidence>
<evidence type="ECO:0008006" key="5">
    <source>
        <dbReference type="Google" id="ProtNLM"/>
    </source>
</evidence>
<dbReference type="EMBL" id="AP024747">
    <property type="protein sequence ID" value="BCY25095.1"/>
    <property type="molecule type" value="Genomic_DNA"/>
</dbReference>
<dbReference type="AlphaFoldDB" id="A0AAD1KQ99"/>
<evidence type="ECO:0000256" key="1">
    <source>
        <dbReference type="SAM" id="MobiDB-lite"/>
    </source>
</evidence>
<name>A0AAD1KQ99_9ACTN</name>
<dbReference type="Proteomes" id="UP000825072">
    <property type="component" value="Chromosome 1"/>
</dbReference>
<sequence length="256" mass="27012">MTTALMKTCLLGMAGVMTVGLVACGSNSSSTNTPAGTTVTRSSTSVTASPTPTKHKQTKAPKHLSQDDFTKAISSKKINNQTFTILDNSQIAAQMNQVTKVIGQAKISPVECGKILKQSIASVTDGEINNIVSAIGSDQSAPTTVTLNTAMSSRQKKAFETEDKQFSKCGHVAMDLQGSKTAMIMKLTPIKGYEDISKKASLYTTVSSSGNGPKMSSYQAYVWLNDDQMIQVAAQDAQTAQSTLKSALNALGIDAK</sequence>
<evidence type="ECO:0000256" key="2">
    <source>
        <dbReference type="SAM" id="SignalP"/>
    </source>
</evidence>
<protein>
    <recommendedName>
        <fullName evidence="5">Lipoprotein</fullName>
    </recommendedName>
</protein>
<feature type="chain" id="PRO_5042294477" description="Lipoprotein" evidence="2">
    <location>
        <begin position="26"/>
        <end position="256"/>
    </location>
</feature>
<keyword evidence="2" id="KW-0732">Signal</keyword>